<sequence>MPGPLAPISAPQQIVRIPIPFNVPSLFSIPPSGLSASVQLPGDKVADRSSASDTKGRTPGNITSSAKNWTTMASPTQEREHTRCKSPPTPGGAGSGPNPSREEASPGCISRSSHESQSRQIGRFTNTEIRKHPQHSTGRSKDQFRSVKAGNTHQSTLGAAVENKIEALLQTLLRPEYDLVRPIQGHCVHERSSIKRLCSSIQNGLDPGELPQAGNADTQADEHKDPRATEDEIPRAGRVMPRPIYGGTFLSELDVVLSHQYLLLHAADRRGHSSPAAMADEPVDVERSSHFRRRDGRPSTAAGGGGGAEASGPPMRLGKSRHQGPGERPRTDTGAQGIVSDGLGVRGIIESAEEDAASSMERLAVRDGRRDTSRRRRRRRSMYSFLRWLRT</sequence>
<feature type="region of interest" description="Disordered" evidence="1">
    <location>
        <begin position="26"/>
        <end position="155"/>
    </location>
</feature>
<reference evidence="2 3" key="1">
    <citation type="journal article" date="2016" name="Genome Biol. Evol.">
        <title>Divergent and convergent evolution of fungal pathogenicity.</title>
        <authorList>
            <person name="Shang Y."/>
            <person name="Xiao G."/>
            <person name="Zheng P."/>
            <person name="Cen K."/>
            <person name="Zhan S."/>
            <person name="Wang C."/>
        </authorList>
    </citation>
    <scope>NUCLEOTIDE SEQUENCE [LARGE SCALE GENOMIC DNA]</scope>
    <source>
        <strain evidence="2 3">RCEF 4871</strain>
    </source>
</reference>
<proteinExistence type="predicted"/>
<feature type="region of interest" description="Disordered" evidence="1">
    <location>
        <begin position="205"/>
        <end position="241"/>
    </location>
</feature>
<feature type="compositionally biased region" description="Polar residues" evidence="1">
    <location>
        <begin position="118"/>
        <end position="127"/>
    </location>
</feature>
<dbReference type="EMBL" id="AZHC01000020">
    <property type="protein sequence ID" value="OAA40061.1"/>
    <property type="molecule type" value="Genomic_DNA"/>
</dbReference>
<evidence type="ECO:0000256" key="1">
    <source>
        <dbReference type="SAM" id="MobiDB-lite"/>
    </source>
</evidence>
<feature type="compositionally biased region" description="Basic and acidic residues" evidence="1">
    <location>
        <begin position="220"/>
        <end position="235"/>
    </location>
</feature>
<evidence type="ECO:0000313" key="3">
    <source>
        <dbReference type="Proteomes" id="UP000243498"/>
    </source>
</evidence>
<accession>A0A167BHT6</accession>
<gene>
    <name evidence="2" type="ORF">NOR_06055</name>
</gene>
<evidence type="ECO:0000313" key="2">
    <source>
        <dbReference type="EMBL" id="OAA40061.1"/>
    </source>
</evidence>
<feature type="compositionally biased region" description="Polar residues" evidence="1">
    <location>
        <begin position="60"/>
        <end position="76"/>
    </location>
</feature>
<name>A0A167BHT6_METRR</name>
<dbReference type="Proteomes" id="UP000243498">
    <property type="component" value="Unassembled WGS sequence"/>
</dbReference>
<comment type="caution">
    <text evidence="2">The sequence shown here is derived from an EMBL/GenBank/DDBJ whole genome shotgun (WGS) entry which is preliminary data.</text>
</comment>
<organism evidence="2 3">
    <name type="scientific">Metarhizium rileyi (strain RCEF 4871)</name>
    <name type="common">Nomuraea rileyi</name>
    <dbReference type="NCBI Taxonomy" id="1649241"/>
    <lineage>
        <taxon>Eukaryota</taxon>
        <taxon>Fungi</taxon>
        <taxon>Dikarya</taxon>
        <taxon>Ascomycota</taxon>
        <taxon>Pezizomycotina</taxon>
        <taxon>Sordariomycetes</taxon>
        <taxon>Hypocreomycetidae</taxon>
        <taxon>Hypocreales</taxon>
        <taxon>Clavicipitaceae</taxon>
        <taxon>Metarhizium</taxon>
    </lineage>
</organism>
<feature type="region of interest" description="Disordered" evidence="1">
    <location>
        <begin position="354"/>
        <end position="378"/>
    </location>
</feature>
<keyword evidence="3" id="KW-1185">Reference proteome</keyword>
<dbReference type="AlphaFoldDB" id="A0A167BHT6"/>
<protein>
    <submittedName>
        <fullName evidence="2">Uncharacterized protein</fullName>
    </submittedName>
</protein>
<feature type="region of interest" description="Disordered" evidence="1">
    <location>
        <begin position="272"/>
        <end position="341"/>
    </location>
</feature>